<gene>
    <name evidence="8" type="ORF">GSMUA_198060.1</name>
</gene>
<keyword evidence="10" id="KW-1185">Reference proteome</keyword>
<dbReference type="GO" id="GO:0005634">
    <property type="term" value="C:nucleus"/>
    <property type="evidence" value="ECO:0007669"/>
    <property type="project" value="UniProtKB-SubCell"/>
</dbReference>
<keyword evidence="2" id="KW-0805">Transcription regulation</keyword>
<dbReference type="OMA" id="NQFADDC"/>
<reference evidence="9" key="2">
    <citation type="submission" date="2021-05" db="UniProtKB">
        <authorList>
            <consortium name="EnsemblPlants"/>
        </authorList>
    </citation>
    <scope>IDENTIFICATION</scope>
    <source>
        <strain evidence="9">subsp. malaccensis</strain>
    </source>
</reference>
<keyword evidence="3" id="KW-0238">DNA-binding</keyword>
<organism evidence="9 10">
    <name type="scientific">Musa acuminata subsp. malaccensis</name>
    <name type="common">Wild banana</name>
    <name type="synonym">Musa malaccensis</name>
    <dbReference type="NCBI Taxonomy" id="214687"/>
    <lineage>
        <taxon>Eukaryota</taxon>
        <taxon>Viridiplantae</taxon>
        <taxon>Streptophyta</taxon>
        <taxon>Embryophyta</taxon>
        <taxon>Tracheophyta</taxon>
        <taxon>Spermatophyta</taxon>
        <taxon>Magnoliopsida</taxon>
        <taxon>Liliopsida</taxon>
        <taxon>Zingiberales</taxon>
        <taxon>Musaceae</taxon>
        <taxon>Musa</taxon>
    </lineage>
</organism>
<accession>A0A804IE91</accession>
<keyword evidence="4" id="KW-0804">Transcription</keyword>
<dbReference type="FunFam" id="3.30.730.10:FF:000001">
    <property type="entry name" value="Ethylene-responsive transcription factor 2"/>
    <property type="match status" value="1"/>
</dbReference>
<feature type="region of interest" description="Disordered" evidence="6">
    <location>
        <begin position="1"/>
        <end position="35"/>
    </location>
</feature>
<evidence type="ECO:0000256" key="6">
    <source>
        <dbReference type="SAM" id="MobiDB-lite"/>
    </source>
</evidence>
<dbReference type="PROSITE" id="PS51032">
    <property type="entry name" value="AP2_ERF"/>
    <property type="match status" value="1"/>
</dbReference>
<feature type="domain" description="AP2/ERF" evidence="7">
    <location>
        <begin position="34"/>
        <end position="91"/>
    </location>
</feature>
<comment type="subcellular location">
    <subcellularLocation>
        <location evidence="1">Nucleus</location>
    </subcellularLocation>
</comment>
<dbReference type="InterPro" id="IPR036955">
    <property type="entry name" value="AP2/ERF_dom_sf"/>
</dbReference>
<evidence type="ECO:0000256" key="1">
    <source>
        <dbReference type="ARBA" id="ARBA00004123"/>
    </source>
</evidence>
<evidence type="ECO:0000256" key="4">
    <source>
        <dbReference type="ARBA" id="ARBA00023163"/>
    </source>
</evidence>
<evidence type="ECO:0000256" key="3">
    <source>
        <dbReference type="ARBA" id="ARBA00023125"/>
    </source>
</evidence>
<evidence type="ECO:0000313" key="8">
    <source>
        <dbReference type="EMBL" id="CAG1850760.1"/>
    </source>
</evidence>
<dbReference type="Gene3D" id="3.30.730.10">
    <property type="entry name" value="AP2/ERF domain"/>
    <property type="match status" value="1"/>
</dbReference>
<dbReference type="InterPro" id="IPR001471">
    <property type="entry name" value="AP2/ERF_dom"/>
</dbReference>
<dbReference type="FunCoup" id="A0A804IE91">
    <property type="interactions" value="174"/>
</dbReference>
<dbReference type="Proteomes" id="UP000012960">
    <property type="component" value="Unplaced"/>
</dbReference>
<evidence type="ECO:0000313" key="9">
    <source>
        <dbReference type="EnsemblPlants" id="Ma03_p20320.1"/>
    </source>
</evidence>
<dbReference type="Gramene" id="Ma03_t20320.1">
    <property type="protein sequence ID" value="Ma03_p20320.1"/>
    <property type="gene ID" value="Ma03_g20320"/>
</dbReference>
<keyword evidence="5" id="KW-0539">Nucleus</keyword>
<dbReference type="PANTHER" id="PTHR31677">
    <property type="entry name" value="AP2 DOMAIN CLASS TRANSCRIPTION FACTOR"/>
    <property type="match status" value="1"/>
</dbReference>
<dbReference type="KEGG" id="mus:103979626"/>
<dbReference type="AlphaFoldDB" id="A0A804IE91"/>
<dbReference type="GO" id="GO:0003700">
    <property type="term" value="F:DNA-binding transcription factor activity"/>
    <property type="evidence" value="ECO:0007669"/>
    <property type="project" value="InterPro"/>
</dbReference>
<name>A0A804IE91_MUSAM</name>
<proteinExistence type="predicted"/>
<reference evidence="8" key="1">
    <citation type="submission" date="2021-03" db="EMBL/GenBank/DDBJ databases">
        <authorList>
            <consortium name="Genoscope - CEA"/>
            <person name="William W."/>
        </authorList>
    </citation>
    <scope>NUCLEOTIDE SEQUENCE</scope>
    <source>
        <strain evidence="8">Doubled-haploid Pahang</strain>
    </source>
</reference>
<dbReference type="Pfam" id="PF00847">
    <property type="entry name" value="AP2"/>
    <property type="match status" value="1"/>
</dbReference>
<dbReference type="SUPFAM" id="SSF54171">
    <property type="entry name" value="DNA-binding domain"/>
    <property type="match status" value="1"/>
</dbReference>
<evidence type="ECO:0000256" key="5">
    <source>
        <dbReference type="ARBA" id="ARBA00023242"/>
    </source>
</evidence>
<protein>
    <submittedName>
        <fullName evidence="8">(wild Malaysian banana) hypothetical protein</fullName>
    </submittedName>
</protein>
<sequence length="284" mass="30964">MEEDHSSSSHVHNRNRSSTAGSGKRGRATKDGARYRGVRCRPWGRYAAEIRDPQSKERRWLGTFDTAEQAAYAYDVAARAMRGPKARTNFYYPPTTAARPRAAAVGCVLRCPDVPHLHSPIDPLLLRSLISHSSSSMHHKPPCCPYRSSLSSCSAPPPPVTDPPTCGAAGLCGIASHPDSINASFTAASSSDQSILVQSSSVAEVPNQFADDCDFFRKEPPESGLLQEIVNGFNSHQQSMHNRSHQMPSKQEEKMFDSDTFPTVPQGLLEDVFGVFSAKLHKAA</sequence>
<dbReference type="PRINTS" id="PR00367">
    <property type="entry name" value="ETHRSPELEMNT"/>
</dbReference>
<evidence type="ECO:0000313" key="10">
    <source>
        <dbReference type="Proteomes" id="UP000012960"/>
    </source>
</evidence>
<dbReference type="EMBL" id="HG996468">
    <property type="protein sequence ID" value="CAG1850760.1"/>
    <property type="molecule type" value="Genomic_DNA"/>
</dbReference>
<dbReference type="EnsemblPlants" id="Ma03_t20320.1">
    <property type="protein sequence ID" value="Ma03_p20320.1"/>
    <property type="gene ID" value="Ma03_g20320"/>
</dbReference>
<dbReference type="OrthoDB" id="642697at2759"/>
<evidence type="ECO:0000256" key="2">
    <source>
        <dbReference type="ARBA" id="ARBA00023015"/>
    </source>
</evidence>
<evidence type="ECO:0000259" key="7">
    <source>
        <dbReference type="PROSITE" id="PS51032"/>
    </source>
</evidence>
<dbReference type="CDD" id="cd00018">
    <property type="entry name" value="AP2"/>
    <property type="match status" value="1"/>
</dbReference>
<dbReference type="GO" id="GO:0003677">
    <property type="term" value="F:DNA binding"/>
    <property type="evidence" value="ECO:0007669"/>
    <property type="project" value="UniProtKB-KW"/>
</dbReference>
<dbReference type="SMART" id="SM00380">
    <property type="entry name" value="AP2"/>
    <property type="match status" value="1"/>
</dbReference>
<dbReference type="InterPro" id="IPR016177">
    <property type="entry name" value="DNA-bd_dom_sf"/>
</dbReference>
<dbReference type="PANTHER" id="PTHR31677:SF146">
    <property type="entry name" value="ETHYLENE-RESPONSIVE TRANSCRIPTION FACTOR ESR2"/>
    <property type="match status" value="1"/>
</dbReference>